<feature type="disulfide bond" evidence="11">
    <location>
        <begin position="61"/>
        <end position="71"/>
    </location>
</feature>
<dbReference type="PRINTS" id="PR00258">
    <property type="entry name" value="SPERACTRCPTR"/>
</dbReference>
<name>A0A7K7VHP9_EUDEL</name>
<accession>A0A7K7VHP9</accession>
<comment type="subcellular location">
    <subcellularLocation>
        <location evidence="1">Membrane</location>
        <topology evidence="1">Single-pass membrane protein</topology>
    </subcellularLocation>
    <subcellularLocation>
        <location evidence="2">Secreted</location>
    </subcellularLocation>
</comment>
<keyword evidence="5" id="KW-0732">Signal</keyword>
<evidence type="ECO:0000259" key="12">
    <source>
        <dbReference type="PROSITE" id="PS50287"/>
    </source>
</evidence>
<evidence type="ECO:0000313" key="14">
    <source>
        <dbReference type="Proteomes" id="UP000533954"/>
    </source>
</evidence>
<evidence type="ECO:0000256" key="11">
    <source>
        <dbReference type="PROSITE-ProRule" id="PRU00196"/>
    </source>
</evidence>
<keyword evidence="8" id="KW-0472">Membrane</keyword>
<comment type="caution">
    <text evidence="13">The sequence shown here is derived from an EMBL/GenBank/DDBJ whole genome shotgun (WGS) entry which is preliminary data.</text>
</comment>
<feature type="domain" description="SRCR" evidence="12">
    <location>
        <begin position="1"/>
        <end position="89"/>
    </location>
</feature>
<evidence type="ECO:0000256" key="9">
    <source>
        <dbReference type="ARBA" id="ARBA00023157"/>
    </source>
</evidence>
<evidence type="ECO:0000313" key="13">
    <source>
        <dbReference type="EMBL" id="NXA40126.1"/>
    </source>
</evidence>
<evidence type="ECO:0000256" key="7">
    <source>
        <dbReference type="ARBA" id="ARBA00022989"/>
    </source>
</evidence>
<evidence type="ECO:0000256" key="1">
    <source>
        <dbReference type="ARBA" id="ARBA00004167"/>
    </source>
</evidence>
<feature type="domain" description="SRCR" evidence="12">
    <location>
        <begin position="107"/>
        <end position="145"/>
    </location>
</feature>
<dbReference type="SMART" id="SM00202">
    <property type="entry name" value="SR"/>
    <property type="match status" value="1"/>
</dbReference>
<dbReference type="InterPro" id="IPR001190">
    <property type="entry name" value="SRCR"/>
</dbReference>
<dbReference type="EMBL" id="VZSX01000123">
    <property type="protein sequence ID" value="NXA40126.1"/>
    <property type="molecule type" value="Genomic_DNA"/>
</dbReference>
<dbReference type="Pfam" id="PF00530">
    <property type="entry name" value="SRCR"/>
    <property type="match status" value="2"/>
</dbReference>
<feature type="non-terminal residue" evidence="13">
    <location>
        <position position="1"/>
    </location>
</feature>
<proteinExistence type="predicted"/>
<organism evidence="13 14">
    <name type="scientific">Eudromia elegans</name>
    <name type="common">Elegant crested-tinamou</name>
    <dbReference type="NCBI Taxonomy" id="8805"/>
    <lineage>
        <taxon>Eukaryota</taxon>
        <taxon>Metazoa</taxon>
        <taxon>Chordata</taxon>
        <taxon>Craniata</taxon>
        <taxon>Vertebrata</taxon>
        <taxon>Euteleostomi</taxon>
        <taxon>Archelosauria</taxon>
        <taxon>Archosauria</taxon>
        <taxon>Dinosauria</taxon>
        <taxon>Saurischia</taxon>
        <taxon>Theropoda</taxon>
        <taxon>Coelurosauria</taxon>
        <taxon>Aves</taxon>
        <taxon>Palaeognathae</taxon>
        <taxon>Tinamiformes</taxon>
        <taxon>Tinamidae</taxon>
        <taxon>Eudromia</taxon>
    </lineage>
</organism>
<keyword evidence="14" id="KW-1185">Reference proteome</keyword>
<keyword evidence="9 11" id="KW-1015">Disulfide bond</keyword>
<dbReference type="Gene3D" id="3.10.250.10">
    <property type="entry name" value="SRCR-like domain"/>
    <property type="match status" value="2"/>
</dbReference>
<dbReference type="Proteomes" id="UP000533954">
    <property type="component" value="Unassembled WGS sequence"/>
</dbReference>
<feature type="non-terminal residue" evidence="13">
    <location>
        <position position="145"/>
    </location>
</feature>
<sequence length="145" mass="15779">HCAGNVEIFSFGIWTKACGHMWDMRDAQVVCRQLGCGQPLSVRGYFPSNGWSSYEMTSVDCQGSEEYLWACPYERAYSCSIQDASVICSATGFLMVLPSSPSPGTSLSLVNGRNRCEGRIEIYSSGGQGSVCDDSWDLTDAQVVC</sequence>
<dbReference type="SUPFAM" id="SSF56487">
    <property type="entry name" value="SRCR-like"/>
    <property type="match status" value="2"/>
</dbReference>
<keyword evidence="10" id="KW-0325">Glycoprotein</keyword>
<dbReference type="FunFam" id="3.10.250.10:FF:000016">
    <property type="entry name" value="Scavenger receptor cysteine-rich protein type 12"/>
    <property type="match status" value="1"/>
</dbReference>
<evidence type="ECO:0000256" key="3">
    <source>
        <dbReference type="ARBA" id="ARBA00022525"/>
    </source>
</evidence>
<evidence type="ECO:0000256" key="2">
    <source>
        <dbReference type="ARBA" id="ARBA00004613"/>
    </source>
</evidence>
<dbReference type="AlphaFoldDB" id="A0A7K7VHP9"/>
<reference evidence="13 14" key="1">
    <citation type="submission" date="2019-09" db="EMBL/GenBank/DDBJ databases">
        <title>Bird 10,000 Genomes (B10K) Project - Family phase.</title>
        <authorList>
            <person name="Zhang G."/>
        </authorList>
    </citation>
    <scope>NUCLEOTIDE SEQUENCE [LARGE SCALE GENOMIC DNA]</scope>
    <source>
        <strain evidence="13">B10K-LSUMZ-16893</strain>
    </source>
</reference>
<dbReference type="InterPro" id="IPR036772">
    <property type="entry name" value="SRCR-like_dom_sf"/>
</dbReference>
<dbReference type="GO" id="GO:0016020">
    <property type="term" value="C:membrane"/>
    <property type="evidence" value="ECO:0007669"/>
    <property type="project" value="UniProtKB-SubCell"/>
</dbReference>
<gene>
    <name evidence="13" type="primary">Dmbt1_2</name>
    <name evidence="13" type="ORF">EUDELE_R06286</name>
</gene>
<evidence type="ECO:0000256" key="4">
    <source>
        <dbReference type="ARBA" id="ARBA00022692"/>
    </source>
</evidence>
<evidence type="ECO:0000256" key="5">
    <source>
        <dbReference type="ARBA" id="ARBA00022729"/>
    </source>
</evidence>
<dbReference type="PANTHER" id="PTHR19331:SF22">
    <property type="entry name" value="DELETED IN MALIGNANT BRAIN TUMORS 1 PROTEIN"/>
    <property type="match status" value="1"/>
</dbReference>
<keyword evidence="6" id="KW-0677">Repeat</keyword>
<evidence type="ECO:0000256" key="10">
    <source>
        <dbReference type="ARBA" id="ARBA00023180"/>
    </source>
</evidence>
<evidence type="ECO:0000256" key="8">
    <source>
        <dbReference type="ARBA" id="ARBA00023136"/>
    </source>
</evidence>
<evidence type="ECO:0000256" key="6">
    <source>
        <dbReference type="ARBA" id="ARBA00022737"/>
    </source>
</evidence>
<protein>
    <submittedName>
        <fullName evidence="13">DMBT1 protein</fullName>
    </submittedName>
</protein>
<dbReference type="OrthoDB" id="536948at2759"/>
<dbReference type="PROSITE" id="PS50287">
    <property type="entry name" value="SRCR_2"/>
    <property type="match status" value="2"/>
</dbReference>
<keyword evidence="3" id="KW-0964">Secreted</keyword>
<comment type="caution">
    <text evidence="11">Lacks conserved residue(s) required for the propagation of feature annotation.</text>
</comment>
<keyword evidence="7" id="KW-1133">Transmembrane helix</keyword>
<keyword evidence="4" id="KW-0812">Transmembrane</keyword>
<dbReference type="PANTHER" id="PTHR19331">
    <property type="entry name" value="SCAVENGER RECEPTOR DOMAIN-CONTAINING"/>
    <property type="match status" value="1"/>
</dbReference>